<dbReference type="GO" id="GO:0017056">
    <property type="term" value="F:structural constituent of nuclear pore"/>
    <property type="evidence" value="ECO:0007669"/>
    <property type="project" value="InterPro"/>
</dbReference>
<gene>
    <name evidence="8" type="ORF">CYME_CMO203C</name>
</gene>
<keyword evidence="5" id="KW-0811">Translocation</keyword>
<evidence type="ECO:0000256" key="4">
    <source>
        <dbReference type="ARBA" id="ARBA00022927"/>
    </source>
</evidence>
<dbReference type="KEGG" id="cme:CYME_CMO203C"/>
<reference evidence="8 9" key="1">
    <citation type="journal article" date="2004" name="Nature">
        <title>Genome sequence of the ultrasmall unicellular red alga Cyanidioschyzon merolae 10D.</title>
        <authorList>
            <person name="Matsuzaki M."/>
            <person name="Misumi O."/>
            <person name="Shin-i T."/>
            <person name="Maruyama S."/>
            <person name="Takahara M."/>
            <person name="Miyagishima S."/>
            <person name="Mori T."/>
            <person name="Nishida K."/>
            <person name="Yagisawa F."/>
            <person name="Nishida K."/>
            <person name="Yoshida Y."/>
            <person name="Nishimura Y."/>
            <person name="Nakao S."/>
            <person name="Kobayashi T."/>
            <person name="Momoyama Y."/>
            <person name="Higashiyama T."/>
            <person name="Minoda A."/>
            <person name="Sano M."/>
            <person name="Nomoto H."/>
            <person name="Oishi K."/>
            <person name="Hayashi H."/>
            <person name="Ohta F."/>
            <person name="Nishizaka S."/>
            <person name="Haga S."/>
            <person name="Miura S."/>
            <person name="Morishita T."/>
            <person name="Kabeya Y."/>
            <person name="Terasawa K."/>
            <person name="Suzuki Y."/>
            <person name="Ishii Y."/>
            <person name="Asakawa S."/>
            <person name="Takano H."/>
            <person name="Ohta N."/>
            <person name="Kuroiwa H."/>
            <person name="Tanaka K."/>
            <person name="Shimizu N."/>
            <person name="Sugano S."/>
            <person name="Sato N."/>
            <person name="Nozaki H."/>
            <person name="Ogasawara N."/>
            <person name="Kohara Y."/>
            <person name="Kuroiwa T."/>
        </authorList>
    </citation>
    <scope>NUCLEOTIDE SEQUENCE [LARGE SCALE GENOMIC DNA]</scope>
    <source>
        <strain evidence="8 9">10D</strain>
    </source>
</reference>
<dbReference type="OrthoDB" id="341482at2759"/>
<dbReference type="AlphaFoldDB" id="M1UUK3"/>
<dbReference type="EMBL" id="AP006497">
    <property type="protein sequence ID" value="BAM81556.1"/>
    <property type="molecule type" value="Genomic_DNA"/>
</dbReference>
<accession>M1UUK3</accession>
<keyword evidence="9" id="KW-1185">Reference proteome</keyword>
<evidence type="ECO:0000313" key="8">
    <source>
        <dbReference type="EMBL" id="BAM81556.1"/>
    </source>
</evidence>
<dbReference type="Proteomes" id="UP000007014">
    <property type="component" value="Chromosome 15"/>
</dbReference>
<evidence type="ECO:0000256" key="1">
    <source>
        <dbReference type="ARBA" id="ARBA00004567"/>
    </source>
</evidence>
<comment type="subcellular location">
    <subcellularLocation>
        <location evidence="1">Nucleus</location>
        <location evidence="1">Nuclear pore complex</location>
    </subcellularLocation>
</comment>
<dbReference type="PANTHER" id="PTHR13257:SF0">
    <property type="entry name" value="NUCLEAR PORE COMPLEX PROTEIN NUP88"/>
    <property type="match status" value="1"/>
</dbReference>
<dbReference type="RefSeq" id="XP_005537592.1">
    <property type="nucleotide sequence ID" value="XM_005537535.1"/>
</dbReference>
<organism evidence="8 9">
    <name type="scientific">Cyanidioschyzon merolae (strain NIES-3377 / 10D)</name>
    <name type="common">Unicellular red alga</name>
    <dbReference type="NCBI Taxonomy" id="280699"/>
    <lineage>
        <taxon>Eukaryota</taxon>
        <taxon>Rhodophyta</taxon>
        <taxon>Bangiophyceae</taxon>
        <taxon>Cyanidiales</taxon>
        <taxon>Cyanidiaceae</taxon>
        <taxon>Cyanidioschyzon</taxon>
    </lineage>
</organism>
<keyword evidence="3" id="KW-0509">mRNA transport</keyword>
<dbReference type="InterPro" id="IPR037700">
    <property type="entry name" value="NUP88/NUP82"/>
</dbReference>
<name>M1UUK3_CYAM1</name>
<dbReference type="STRING" id="280699.M1UUK3"/>
<evidence type="ECO:0000313" key="9">
    <source>
        <dbReference type="Proteomes" id="UP000007014"/>
    </source>
</evidence>
<dbReference type="PANTHER" id="PTHR13257">
    <property type="entry name" value="NUCLEOPORIN NUP84-RELATED"/>
    <property type="match status" value="1"/>
</dbReference>
<dbReference type="Gramene" id="CMO203CT">
    <property type="protein sequence ID" value="CMO203CT"/>
    <property type="gene ID" value="CMO203C"/>
</dbReference>
<dbReference type="GO" id="GO:0005643">
    <property type="term" value="C:nuclear pore"/>
    <property type="evidence" value="ECO:0007669"/>
    <property type="project" value="UniProtKB-SubCell"/>
</dbReference>
<protein>
    <submittedName>
        <fullName evidence="8">Uncharacterized protein</fullName>
    </submittedName>
</protein>
<reference evidence="8 9" key="2">
    <citation type="journal article" date="2007" name="BMC Biol.">
        <title>A 100%-complete sequence reveals unusually simple genomic features in the hot-spring red alga Cyanidioschyzon merolae.</title>
        <authorList>
            <person name="Nozaki H."/>
            <person name="Takano H."/>
            <person name="Misumi O."/>
            <person name="Terasawa K."/>
            <person name="Matsuzaki M."/>
            <person name="Maruyama S."/>
            <person name="Nishida K."/>
            <person name="Yagisawa F."/>
            <person name="Yoshida Y."/>
            <person name="Fujiwara T."/>
            <person name="Takio S."/>
            <person name="Tamura K."/>
            <person name="Chung S.J."/>
            <person name="Nakamura S."/>
            <person name="Kuroiwa H."/>
            <person name="Tanaka K."/>
            <person name="Sato N."/>
            <person name="Kuroiwa T."/>
        </authorList>
    </citation>
    <scope>NUCLEOTIDE SEQUENCE [LARGE SCALE GENOMIC DNA]</scope>
    <source>
        <strain evidence="8 9">10D</strain>
    </source>
</reference>
<dbReference type="InterPro" id="IPR011044">
    <property type="entry name" value="Quino_amine_DH_bsu"/>
</dbReference>
<keyword evidence="4" id="KW-0653">Protein transport</keyword>
<evidence type="ECO:0000256" key="3">
    <source>
        <dbReference type="ARBA" id="ARBA00022816"/>
    </source>
</evidence>
<dbReference type="HOGENOM" id="CLU_315085_0_0_1"/>
<dbReference type="GO" id="GO:0006406">
    <property type="term" value="P:mRNA export from nucleus"/>
    <property type="evidence" value="ECO:0007669"/>
    <property type="project" value="TreeGrafter"/>
</dbReference>
<keyword evidence="2" id="KW-0813">Transport</keyword>
<dbReference type="GO" id="GO:0000055">
    <property type="term" value="P:ribosomal large subunit export from nucleus"/>
    <property type="evidence" value="ECO:0007669"/>
    <property type="project" value="InterPro"/>
</dbReference>
<dbReference type="GeneID" id="16995660"/>
<evidence type="ECO:0000256" key="2">
    <source>
        <dbReference type="ARBA" id="ARBA00022448"/>
    </source>
</evidence>
<evidence type="ECO:0000256" key="6">
    <source>
        <dbReference type="ARBA" id="ARBA00023132"/>
    </source>
</evidence>
<evidence type="ECO:0000256" key="5">
    <source>
        <dbReference type="ARBA" id="ARBA00023010"/>
    </source>
</evidence>
<proteinExistence type="predicted"/>
<evidence type="ECO:0000256" key="7">
    <source>
        <dbReference type="ARBA" id="ARBA00023242"/>
    </source>
</evidence>
<keyword evidence="7" id="KW-0539">Nucleus</keyword>
<keyword evidence="6" id="KW-0906">Nuclear pore complex</keyword>
<dbReference type="SUPFAM" id="SSF50969">
    <property type="entry name" value="YVTN repeat-like/Quinoprotein amine dehydrogenase"/>
    <property type="match status" value="1"/>
</dbReference>
<dbReference type="GO" id="GO:0000056">
    <property type="term" value="P:ribosomal small subunit export from nucleus"/>
    <property type="evidence" value="ECO:0007669"/>
    <property type="project" value="InterPro"/>
</dbReference>
<sequence length="928" mass="102870">MERLLTAISRLKLGTHPQVSSVADHQLKSSAAALSRTLCSTSDGTRLFLLGADGGLWLTNAEELWRSAQRLGEESRTEFFVSSSGTLGTPVHLTPALRFKPIACALSSSDRFLALYDEEFCAVVDLQTVPSSQTWLDQIAPAPVTAPAVLLGSRTSQRAAFTLRSIRQVSWHPWSDGRLAILYDDGMLELYDTLEATLPEQTLRIRLPLSGSEAPAATGVEDTTVASVSIQNVSGALEQTAGQRTLVKTEAPAAFAFGPLTEPSEYPWELVTLYLLRESDGALFILCPFAPTGLRLPAVWVEAVHGQLETGALADTATSSAADATTWAELQMRLRREWLALCTSRQARMDLESHRADSEKAPPVYRLLRPPRTFNMQWTPLLQGPVHIEHDAATAASHWAPACGIQVLPSPLGPLLLRTWWHGVLDVLVTMEKVEPVWAPSSECSEQLPAEEDVAPSLLLYERIFTGAPCAHSIVGESPTGLSTSCAANDEHLPLPWVSPAQTVPRLQRSVLLIRSHQGVSALYLTWLDMISHVLSPRSWPSSSLFHSEPDSNDEFMESEQLEQLLEQLPCSTLVQSLASEAAPLGLAELRLPSTVTLVNGPAANLLLAMDADGEHLRAAALHWWRLPSVGASLRFPRSSMTTRELEYTDLVHACSPAVKAGAAAASTTTTTTVATKIRSASGLTPLEQKLTQVFGSLVPWHTSGVSHAAATGDAQELWEQTRTLVLLWQMIQTIIQPLRLFYAQTLSSTIEQLPLRLETNARQYSYLQHRLEMLQSRARDLDHRIRILATGMNENLQKRAAGLSELLLHRKPMITPLERQCFRQLERYRERLCEFQQRLTQLQRQAAAARQSGSRALPELDIREDWSLLRKTQQREIRQAIEENTRRLERLCQVSQETRASIERLVHMHDMRFSSLTGTCKDDTRIL</sequence>
<dbReference type="GO" id="GO:0006606">
    <property type="term" value="P:protein import into nucleus"/>
    <property type="evidence" value="ECO:0007669"/>
    <property type="project" value="TreeGrafter"/>
</dbReference>